<keyword evidence="7" id="KW-1185">Reference proteome</keyword>
<evidence type="ECO:0000256" key="4">
    <source>
        <dbReference type="SAM" id="MobiDB-lite"/>
    </source>
</evidence>
<dbReference type="InterPro" id="IPR029017">
    <property type="entry name" value="Enolase-like_N"/>
</dbReference>
<dbReference type="Gene3D" id="3.30.390.10">
    <property type="entry name" value="Enolase-like, N-terminal domain"/>
    <property type="match status" value="1"/>
</dbReference>
<name>A0ABU5LPJ1_9SPHN</name>
<evidence type="ECO:0000259" key="5">
    <source>
        <dbReference type="SMART" id="SM00922"/>
    </source>
</evidence>
<dbReference type="SUPFAM" id="SSF51604">
    <property type="entry name" value="Enolase C-terminal domain-like"/>
    <property type="match status" value="1"/>
</dbReference>
<reference evidence="7" key="1">
    <citation type="submission" date="2023-07" db="EMBL/GenBank/DDBJ databases">
        <title>Whole genome sequence analysis of rice epiphytic Sphingomonas sanguinis OsEp_Plm_15B2.</title>
        <authorList>
            <person name="Sahu K.P."/>
            <person name="Asharani P."/>
            <person name="Reddy B."/>
            <person name="Kumar A."/>
        </authorList>
    </citation>
    <scope>NUCLEOTIDE SEQUENCE [LARGE SCALE GENOMIC DNA]</scope>
    <source>
        <strain evidence="7">OsEp_Plm_15B2</strain>
    </source>
</reference>
<feature type="domain" description="Mandelate racemase/muconate lactonizing enzyme C-terminal" evidence="5">
    <location>
        <begin position="147"/>
        <end position="247"/>
    </location>
</feature>
<dbReference type="InterPro" id="IPR013342">
    <property type="entry name" value="Mandelate_racemase_C"/>
</dbReference>
<dbReference type="EMBL" id="JAOBTW010000007">
    <property type="protein sequence ID" value="MDZ7281854.1"/>
    <property type="molecule type" value="Genomic_DNA"/>
</dbReference>
<dbReference type="InterPro" id="IPR046945">
    <property type="entry name" value="RHMD-like"/>
</dbReference>
<evidence type="ECO:0000256" key="1">
    <source>
        <dbReference type="ARBA" id="ARBA00001946"/>
    </source>
</evidence>
<evidence type="ECO:0000313" key="6">
    <source>
        <dbReference type="EMBL" id="MDZ7281854.1"/>
    </source>
</evidence>
<sequence>MPASRIADFRVTRFQFRRDRKVGDSQVGATQANIVALELIDEAGRVGLGFVQVLFQPLLPQGNIEWAFREEVFPALEGQESGALALRVGRPRGGNVRRMLIPFEEAIQHAVWDLFAQSSGLPLWRLLGAQRRTVPVYASGLDFHLSDHDFTELFGRAAQEDYRGYKIKVGHSLIERDLHRLDLLKKATGNDGRPVMIDANEAWTAAETRAALALFERAGHRIYWVEDPIPRDDFDGLRRLRLACPDTRVNSGEYLDLSGKRKLLQAEACDMLNVHGQVSDVMRAGWLAGEHNVEVTFGNSFLEIGVNMALALPGVRWLEYSFQNFEHLVEEPYAIRDGLIHGHDRPGHGLRLSEAARAEHHAPEPLAEAQLPPAPTWVRPA</sequence>
<evidence type="ECO:0000313" key="7">
    <source>
        <dbReference type="Proteomes" id="UP001292182"/>
    </source>
</evidence>
<protein>
    <submittedName>
        <fullName evidence="6">Mandelate racemase/muconate lactonizing enzyme family protein</fullName>
    </submittedName>
</protein>
<dbReference type="SUPFAM" id="SSF54826">
    <property type="entry name" value="Enolase N-terminal domain-like"/>
    <property type="match status" value="1"/>
</dbReference>
<dbReference type="PANTHER" id="PTHR13794:SF58">
    <property type="entry name" value="MITOCHONDRIAL ENOLASE SUPERFAMILY MEMBER 1"/>
    <property type="match status" value="1"/>
</dbReference>
<evidence type="ECO:0000256" key="2">
    <source>
        <dbReference type="ARBA" id="ARBA00022723"/>
    </source>
</evidence>
<gene>
    <name evidence="6" type="ORF">N4G62_07420</name>
</gene>
<dbReference type="SMART" id="SM00922">
    <property type="entry name" value="MR_MLE"/>
    <property type="match status" value="1"/>
</dbReference>
<dbReference type="InterPro" id="IPR036849">
    <property type="entry name" value="Enolase-like_C_sf"/>
</dbReference>
<dbReference type="Gene3D" id="3.20.20.120">
    <property type="entry name" value="Enolase-like C-terminal domain"/>
    <property type="match status" value="1"/>
</dbReference>
<keyword evidence="3" id="KW-0460">Magnesium</keyword>
<dbReference type="InterPro" id="IPR029065">
    <property type="entry name" value="Enolase_C-like"/>
</dbReference>
<dbReference type="RefSeq" id="WP_322539067.1">
    <property type="nucleotide sequence ID" value="NZ_JAOBTW010000007.1"/>
</dbReference>
<accession>A0ABU5LPJ1</accession>
<dbReference type="Pfam" id="PF13378">
    <property type="entry name" value="MR_MLE_C"/>
    <property type="match status" value="1"/>
</dbReference>
<organism evidence="6 7">
    <name type="scientific">Sphingomonas sanguinis</name>
    <dbReference type="NCBI Taxonomy" id="33051"/>
    <lineage>
        <taxon>Bacteria</taxon>
        <taxon>Pseudomonadati</taxon>
        <taxon>Pseudomonadota</taxon>
        <taxon>Alphaproteobacteria</taxon>
        <taxon>Sphingomonadales</taxon>
        <taxon>Sphingomonadaceae</taxon>
        <taxon>Sphingomonas</taxon>
    </lineage>
</organism>
<evidence type="ECO:0000256" key="3">
    <source>
        <dbReference type="ARBA" id="ARBA00022842"/>
    </source>
</evidence>
<dbReference type="Proteomes" id="UP001292182">
    <property type="component" value="Unassembled WGS sequence"/>
</dbReference>
<comment type="cofactor">
    <cofactor evidence="1">
        <name>Mg(2+)</name>
        <dbReference type="ChEBI" id="CHEBI:18420"/>
    </cofactor>
</comment>
<feature type="region of interest" description="Disordered" evidence="4">
    <location>
        <begin position="358"/>
        <end position="381"/>
    </location>
</feature>
<dbReference type="PANTHER" id="PTHR13794">
    <property type="entry name" value="ENOLASE SUPERFAMILY, MANDELATE RACEMASE"/>
    <property type="match status" value="1"/>
</dbReference>
<comment type="caution">
    <text evidence="6">The sequence shown here is derived from an EMBL/GenBank/DDBJ whole genome shotgun (WGS) entry which is preliminary data.</text>
</comment>
<proteinExistence type="predicted"/>
<keyword evidence="2" id="KW-0479">Metal-binding</keyword>